<proteinExistence type="predicted"/>
<evidence type="ECO:0000259" key="3">
    <source>
        <dbReference type="Pfam" id="PF10058"/>
    </source>
</evidence>
<sequence>MAVLAGKFLRAHNVPRCLLTKLLQRSASPTSSFEKTLSTLADRISKTTAHRDALLSSRRRWKVLWTLYTTFAYLLFSVILVLVTGRAYWSYAEYGAVAGGPIVIYLVRLALSYLFDLRVNRAQATLDDLFKQRQTAIDKFKKETQYDSTQKLLEKYGAEKPKTAPKTPGEKPKAPRKQQNGQMPQRTGLPPPPTANIQRPLPPLPPGAVPHPQQIPPMALNPKSAPIHDTTAEFAPNAFPGGSVPPRAPGDGPHIPERQWYDRLMDVLLGDDETKPGSRLALVCANPQCRLVNGQAPPGVKSLSETKKVETQVSRSC</sequence>
<comment type="caution">
    <text evidence="4">The sequence shown here is derived from an EMBL/GenBank/DDBJ whole genome shotgun (WGS) entry which is preliminary data.</text>
</comment>
<feature type="transmembrane region" description="Helical" evidence="2">
    <location>
        <begin position="63"/>
        <end position="88"/>
    </location>
</feature>
<dbReference type="AlphaFoldDB" id="A0A5N6KQT9"/>
<feature type="transmembrane region" description="Helical" evidence="2">
    <location>
        <begin position="94"/>
        <end position="115"/>
    </location>
</feature>
<dbReference type="PANTHER" id="PTHR22166">
    <property type="entry name" value="ENDOPLASMIC RETICULUM JUNCTION FORMATION PROTEIN LUNAPARK"/>
    <property type="match status" value="1"/>
</dbReference>
<reference evidence="4 5" key="1">
    <citation type="submission" date="2019-06" db="EMBL/GenBank/DDBJ databases">
        <title>A chromosomal-level reference genome of Carpinus fangiana (Coryloideae, Betulaceae).</title>
        <authorList>
            <person name="Yang X."/>
            <person name="Wang Z."/>
            <person name="Zhang L."/>
            <person name="Hao G."/>
            <person name="Liu J."/>
            <person name="Yang Y."/>
        </authorList>
    </citation>
    <scope>NUCLEOTIDE SEQUENCE [LARGE SCALE GENOMIC DNA]</scope>
    <source>
        <strain evidence="4">Cfa_2016G</strain>
        <tissue evidence="4">Leaf</tissue>
    </source>
</reference>
<keyword evidence="5" id="KW-1185">Reference proteome</keyword>
<keyword evidence="2" id="KW-1133">Transmembrane helix</keyword>
<keyword evidence="2" id="KW-0472">Membrane</keyword>
<feature type="region of interest" description="Disordered" evidence="1">
    <location>
        <begin position="153"/>
        <end position="257"/>
    </location>
</feature>
<gene>
    <name evidence="4" type="ORF">FH972_021832</name>
</gene>
<evidence type="ECO:0000313" key="4">
    <source>
        <dbReference type="EMBL" id="KAB8338890.1"/>
    </source>
</evidence>
<dbReference type="EMBL" id="VIBQ01000010">
    <property type="protein sequence ID" value="KAB8338890.1"/>
    <property type="molecule type" value="Genomic_DNA"/>
</dbReference>
<evidence type="ECO:0000256" key="1">
    <source>
        <dbReference type="SAM" id="MobiDB-lite"/>
    </source>
</evidence>
<organism evidence="4 5">
    <name type="scientific">Carpinus fangiana</name>
    <dbReference type="NCBI Taxonomy" id="176857"/>
    <lineage>
        <taxon>Eukaryota</taxon>
        <taxon>Viridiplantae</taxon>
        <taxon>Streptophyta</taxon>
        <taxon>Embryophyta</taxon>
        <taxon>Tracheophyta</taxon>
        <taxon>Spermatophyta</taxon>
        <taxon>Magnoliopsida</taxon>
        <taxon>eudicotyledons</taxon>
        <taxon>Gunneridae</taxon>
        <taxon>Pentapetalae</taxon>
        <taxon>rosids</taxon>
        <taxon>fabids</taxon>
        <taxon>Fagales</taxon>
        <taxon>Betulaceae</taxon>
        <taxon>Carpinus</taxon>
    </lineage>
</organism>
<accession>A0A5N6KQT9</accession>
<dbReference type="PANTHER" id="PTHR22166:SF12">
    <property type="entry name" value="ENDOPLASMIC RETICULUM JUNCTION FORMATION PROTEIN LUNAPARK"/>
    <property type="match status" value="1"/>
</dbReference>
<evidence type="ECO:0000313" key="5">
    <source>
        <dbReference type="Proteomes" id="UP000327013"/>
    </source>
</evidence>
<dbReference type="GO" id="GO:0071782">
    <property type="term" value="C:endoplasmic reticulum tubular network"/>
    <property type="evidence" value="ECO:0007669"/>
    <property type="project" value="TreeGrafter"/>
</dbReference>
<dbReference type="Proteomes" id="UP000327013">
    <property type="component" value="Unassembled WGS sequence"/>
</dbReference>
<feature type="domain" description="Lunapark zinc ribbon" evidence="3">
    <location>
        <begin position="260"/>
        <end position="304"/>
    </location>
</feature>
<dbReference type="InterPro" id="IPR019273">
    <property type="entry name" value="Lunapark_Znf"/>
</dbReference>
<dbReference type="Pfam" id="PF10058">
    <property type="entry name" value="Zn_ribbon_10"/>
    <property type="match status" value="1"/>
</dbReference>
<dbReference type="GO" id="GO:0071786">
    <property type="term" value="P:endoplasmic reticulum tubular network organization"/>
    <property type="evidence" value="ECO:0007669"/>
    <property type="project" value="InterPro"/>
</dbReference>
<dbReference type="OrthoDB" id="1725934at2759"/>
<evidence type="ECO:0000256" key="2">
    <source>
        <dbReference type="SAM" id="Phobius"/>
    </source>
</evidence>
<dbReference type="InterPro" id="IPR040115">
    <property type="entry name" value="Lnp"/>
</dbReference>
<feature type="compositionally biased region" description="Pro residues" evidence="1">
    <location>
        <begin position="189"/>
        <end position="215"/>
    </location>
</feature>
<feature type="region of interest" description="Disordered" evidence="1">
    <location>
        <begin position="294"/>
        <end position="317"/>
    </location>
</feature>
<name>A0A5N6KQT9_9ROSI</name>
<keyword evidence="2" id="KW-0812">Transmembrane</keyword>
<protein>
    <recommendedName>
        <fullName evidence="3">Lunapark zinc ribbon domain-containing protein</fullName>
    </recommendedName>
</protein>
<feature type="compositionally biased region" description="Basic and acidic residues" evidence="1">
    <location>
        <begin position="153"/>
        <end position="173"/>
    </location>
</feature>